<protein>
    <recommendedName>
        <fullName evidence="1">Methyltransferase FkbM domain-containing protein</fullName>
    </recommendedName>
</protein>
<accession>A0A2U3L1W5</accession>
<feature type="domain" description="Methyltransferase FkbM" evidence="1">
    <location>
        <begin position="1"/>
        <end position="58"/>
    </location>
</feature>
<proteinExistence type="predicted"/>
<organism evidence="2 3">
    <name type="scientific">Candidatus Sulfotelmatobacter kueseliae</name>
    <dbReference type="NCBI Taxonomy" id="2042962"/>
    <lineage>
        <taxon>Bacteria</taxon>
        <taxon>Pseudomonadati</taxon>
        <taxon>Acidobacteriota</taxon>
        <taxon>Terriglobia</taxon>
        <taxon>Terriglobales</taxon>
        <taxon>Candidatus Korobacteraceae</taxon>
        <taxon>Candidatus Sulfotelmatobacter</taxon>
    </lineage>
</organism>
<sequence length="87" mass="9760">MKLDIQGHEHSALEGAERLIRSGHIGIVFLELNWANSAGATCAATESIRLLEQAGYRFSRPGKRLNWEKAHDWLQTLSDVVAHRARP</sequence>
<dbReference type="InterPro" id="IPR006342">
    <property type="entry name" value="FkbM_mtfrase"/>
</dbReference>
<dbReference type="AlphaFoldDB" id="A0A2U3L1W5"/>
<name>A0A2U3L1W5_9BACT</name>
<dbReference type="SUPFAM" id="SSF53335">
    <property type="entry name" value="S-adenosyl-L-methionine-dependent methyltransferases"/>
    <property type="match status" value="1"/>
</dbReference>
<dbReference type="Proteomes" id="UP000238701">
    <property type="component" value="Unassembled WGS sequence"/>
</dbReference>
<reference evidence="3" key="1">
    <citation type="submission" date="2018-02" db="EMBL/GenBank/DDBJ databases">
        <authorList>
            <person name="Hausmann B."/>
        </authorList>
    </citation>
    <scope>NUCLEOTIDE SEQUENCE [LARGE SCALE GENOMIC DNA]</scope>
    <source>
        <strain evidence="3">Peat soil MAG SbA1</strain>
    </source>
</reference>
<dbReference type="Pfam" id="PF05050">
    <property type="entry name" value="Methyltransf_21"/>
    <property type="match status" value="1"/>
</dbReference>
<evidence type="ECO:0000259" key="1">
    <source>
        <dbReference type="Pfam" id="PF05050"/>
    </source>
</evidence>
<dbReference type="InterPro" id="IPR029063">
    <property type="entry name" value="SAM-dependent_MTases_sf"/>
</dbReference>
<evidence type="ECO:0000313" key="2">
    <source>
        <dbReference type="EMBL" id="SPF45872.1"/>
    </source>
</evidence>
<gene>
    <name evidence="2" type="ORF">SBA1_610002</name>
</gene>
<evidence type="ECO:0000313" key="3">
    <source>
        <dbReference type="Proteomes" id="UP000238701"/>
    </source>
</evidence>
<dbReference type="EMBL" id="OMOD01000157">
    <property type="protein sequence ID" value="SPF45872.1"/>
    <property type="molecule type" value="Genomic_DNA"/>
</dbReference>